<dbReference type="GO" id="GO:0046872">
    <property type="term" value="F:metal ion binding"/>
    <property type="evidence" value="ECO:0007669"/>
    <property type="project" value="UniProtKB-UniRule"/>
</dbReference>
<accession>A0A0C9XAT7</accession>
<sequence>YFRGKMDCGDIDILITRSTEDGKTHAGRFDLCVLLRLLKALRGAGIIVEDLAFPEDSDDLEATYRGLCCLADQKGSKYRRIDFLTVPWQSRGAALLYYTGDDIFNRAMRLKANALGYSLNQRGLFGNVIRDPHDRRIKMNAGKLVASETEEEIFNILGVPWQEPHERVRE</sequence>
<reference evidence="8 9" key="1">
    <citation type="submission" date="2014-04" db="EMBL/GenBank/DDBJ databases">
        <authorList>
            <consortium name="DOE Joint Genome Institute"/>
            <person name="Kuo A."/>
            <person name="Kohler A."/>
            <person name="Nagy L.G."/>
            <person name="Floudas D."/>
            <person name="Copeland A."/>
            <person name="Barry K.W."/>
            <person name="Cichocki N."/>
            <person name="Veneault-Fourrey C."/>
            <person name="LaButti K."/>
            <person name="Lindquist E.A."/>
            <person name="Lipzen A."/>
            <person name="Lundell T."/>
            <person name="Morin E."/>
            <person name="Murat C."/>
            <person name="Sun H."/>
            <person name="Tunlid A."/>
            <person name="Henrissat B."/>
            <person name="Grigoriev I.V."/>
            <person name="Hibbett D.S."/>
            <person name="Martin F."/>
            <person name="Nordberg H.P."/>
            <person name="Cantor M.N."/>
            <person name="Hua S.X."/>
        </authorList>
    </citation>
    <scope>NUCLEOTIDE SEQUENCE [LARGE SCALE GENOMIC DNA]</scope>
    <source>
        <strain evidence="8 9">LaAM-08-1</strain>
    </source>
</reference>
<evidence type="ECO:0000256" key="1">
    <source>
        <dbReference type="ARBA" id="ARBA00022634"/>
    </source>
</evidence>
<keyword evidence="2 5" id="KW-0808">Transferase</keyword>
<keyword evidence="5" id="KW-0539">Nucleus</keyword>
<dbReference type="SUPFAM" id="SSF81301">
    <property type="entry name" value="Nucleotidyltransferase"/>
    <property type="match status" value="1"/>
</dbReference>
<dbReference type="PANTHER" id="PTHR11276">
    <property type="entry name" value="DNA POLYMERASE TYPE-X FAMILY MEMBER"/>
    <property type="match status" value="1"/>
</dbReference>
<comment type="subcellular location">
    <subcellularLocation>
        <location evidence="5">Nucleus</location>
    </subcellularLocation>
</comment>
<dbReference type="Gene3D" id="3.30.210.10">
    <property type="entry name" value="DNA polymerase, thumb domain"/>
    <property type="match status" value="1"/>
</dbReference>
<proteinExistence type="inferred from homology"/>
<keyword evidence="9" id="KW-1185">Reference proteome</keyword>
<feature type="non-terminal residue" evidence="8">
    <location>
        <position position="170"/>
    </location>
</feature>
<dbReference type="PRINTS" id="PR00870">
    <property type="entry name" value="DNAPOLXBETA"/>
</dbReference>
<dbReference type="GO" id="GO:0006303">
    <property type="term" value="P:double-strand break repair via nonhomologous end joining"/>
    <property type="evidence" value="ECO:0007669"/>
    <property type="project" value="TreeGrafter"/>
</dbReference>
<dbReference type="Pfam" id="PF14792">
    <property type="entry name" value="DNA_pol_B_palm"/>
    <property type="match status" value="1"/>
</dbReference>
<keyword evidence="5" id="KW-0227">DNA damage</keyword>
<evidence type="ECO:0000256" key="4">
    <source>
        <dbReference type="ARBA" id="ARBA00022705"/>
    </source>
</evidence>
<keyword evidence="1" id="KW-0237">DNA synthesis</keyword>
<dbReference type="AlphaFoldDB" id="A0A0C9XAT7"/>
<reference evidence="9" key="2">
    <citation type="submission" date="2015-01" db="EMBL/GenBank/DDBJ databases">
        <title>Evolutionary Origins and Diversification of the Mycorrhizal Mutualists.</title>
        <authorList>
            <consortium name="DOE Joint Genome Institute"/>
            <consortium name="Mycorrhizal Genomics Consortium"/>
            <person name="Kohler A."/>
            <person name="Kuo A."/>
            <person name="Nagy L.G."/>
            <person name="Floudas D."/>
            <person name="Copeland A."/>
            <person name="Barry K.W."/>
            <person name="Cichocki N."/>
            <person name="Veneault-Fourrey C."/>
            <person name="LaButti K."/>
            <person name="Lindquist E.A."/>
            <person name="Lipzen A."/>
            <person name="Lundell T."/>
            <person name="Morin E."/>
            <person name="Murat C."/>
            <person name="Riley R."/>
            <person name="Ohm R."/>
            <person name="Sun H."/>
            <person name="Tunlid A."/>
            <person name="Henrissat B."/>
            <person name="Grigoriev I.V."/>
            <person name="Hibbett D.S."/>
            <person name="Martin F."/>
        </authorList>
    </citation>
    <scope>NUCLEOTIDE SEQUENCE [LARGE SCALE GENOMIC DNA]</scope>
    <source>
        <strain evidence="9">LaAM-08-1</strain>
    </source>
</reference>
<evidence type="ECO:0000256" key="3">
    <source>
        <dbReference type="ARBA" id="ARBA00022695"/>
    </source>
</evidence>
<feature type="non-terminal residue" evidence="8">
    <location>
        <position position="1"/>
    </location>
</feature>
<dbReference type="Pfam" id="PF14791">
    <property type="entry name" value="DNA_pol_B_thumb"/>
    <property type="match status" value="1"/>
</dbReference>
<evidence type="ECO:0000259" key="7">
    <source>
        <dbReference type="Pfam" id="PF14792"/>
    </source>
</evidence>
<dbReference type="GO" id="GO:0003677">
    <property type="term" value="F:DNA binding"/>
    <property type="evidence" value="ECO:0007669"/>
    <property type="project" value="UniProtKB-UniRule"/>
</dbReference>
<dbReference type="InterPro" id="IPR022312">
    <property type="entry name" value="DNA_pol_X"/>
</dbReference>
<dbReference type="PRINTS" id="PR00869">
    <property type="entry name" value="DNAPOLX"/>
</dbReference>
<feature type="domain" description="DNA polymerase beta thumb" evidence="6">
    <location>
        <begin position="94"/>
        <end position="167"/>
    </location>
</feature>
<evidence type="ECO:0000256" key="5">
    <source>
        <dbReference type="RuleBase" id="RU366014"/>
    </source>
</evidence>
<evidence type="ECO:0000313" key="9">
    <source>
        <dbReference type="Proteomes" id="UP000054477"/>
    </source>
</evidence>
<comment type="catalytic activity">
    <reaction evidence="5">
        <text>DNA(n) + a 2'-deoxyribonucleoside 5'-triphosphate = DNA(n+1) + diphosphate</text>
        <dbReference type="Rhea" id="RHEA:22508"/>
        <dbReference type="Rhea" id="RHEA-COMP:17339"/>
        <dbReference type="Rhea" id="RHEA-COMP:17340"/>
        <dbReference type="ChEBI" id="CHEBI:33019"/>
        <dbReference type="ChEBI" id="CHEBI:61560"/>
        <dbReference type="ChEBI" id="CHEBI:173112"/>
        <dbReference type="EC" id="2.7.7.7"/>
    </reaction>
</comment>
<protein>
    <recommendedName>
        <fullName evidence="5">DNA polymerase</fullName>
        <ecNumber evidence="5">2.7.7.7</ecNumber>
    </recommendedName>
</protein>
<evidence type="ECO:0000259" key="6">
    <source>
        <dbReference type="Pfam" id="PF14791"/>
    </source>
</evidence>
<dbReference type="Proteomes" id="UP000054477">
    <property type="component" value="Unassembled WGS sequence"/>
</dbReference>
<comment type="similarity">
    <text evidence="5">Belongs to the DNA polymerase type-X family.</text>
</comment>
<dbReference type="InterPro" id="IPR043519">
    <property type="entry name" value="NT_sf"/>
</dbReference>
<gene>
    <name evidence="8" type="ORF">K443DRAFT_82479</name>
</gene>
<dbReference type="GO" id="GO:0003887">
    <property type="term" value="F:DNA-directed DNA polymerase activity"/>
    <property type="evidence" value="ECO:0007669"/>
    <property type="project" value="UniProtKB-UniRule"/>
</dbReference>
<dbReference type="EMBL" id="KN838538">
    <property type="protein sequence ID" value="KIK09395.1"/>
    <property type="molecule type" value="Genomic_DNA"/>
</dbReference>
<keyword evidence="5" id="KW-0234">DNA repair</keyword>
<dbReference type="InterPro" id="IPR002008">
    <property type="entry name" value="DNA_pol_X_beta-like"/>
</dbReference>
<dbReference type="Gene3D" id="3.30.460.10">
    <property type="entry name" value="Beta Polymerase, domain 2"/>
    <property type="match status" value="1"/>
</dbReference>
<feature type="domain" description="DNA polymerase beta palm" evidence="7">
    <location>
        <begin position="1"/>
        <end position="87"/>
    </location>
</feature>
<dbReference type="GO" id="GO:0005634">
    <property type="term" value="C:nucleus"/>
    <property type="evidence" value="ECO:0007669"/>
    <property type="project" value="UniProtKB-SubCell"/>
</dbReference>
<organism evidence="8 9">
    <name type="scientific">Laccaria amethystina LaAM-08-1</name>
    <dbReference type="NCBI Taxonomy" id="1095629"/>
    <lineage>
        <taxon>Eukaryota</taxon>
        <taxon>Fungi</taxon>
        <taxon>Dikarya</taxon>
        <taxon>Basidiomycota</taxon>
        <taxon>Agaricomycotina</taxon>
        <taxon>Agaricomycetes</taxon>
        <taxon>Agaricomycetidae</taxon>
        <taxon>Agaricales</taxon>
        <taxon>Agaricineae</taxon>
        <taxon>Hydnangiaceae</taxon>
        <taxon>Laccaria</taxon>
    </lineage>
</organism>
<comment type="function">
    <text evidence="5">DNA polymerase that functions in several pathways of DNA repair. Involved in base excision repair (BER) responsible for repair of lesions that give rise to abasic (AP) sites in DNA. Also contributes to DNA double-strand break repair by non-homologous end joining and homologous recombination. Has both template-dependent and template-independent (terminal transferase) DNA polymerase activities. Has also a 5'-deoxyribose-5-phosphate lyase (dRP lyase) activity.</text>
</comment>
<keyword evidence="3 5" id="KW-0548">Nucleotidyltransferase</keyword>
<dbReference type="InterPro" id="IPR029398">
    <property type="entry name" value="PolB_thumb"/>
</dbReference>
<keyword evidence="4" id="KW-0235">DNA replication</keyword>
<name>A0A0C9XAT7_9AGAR</name>
<keyword evidence="5" id="KW-0239">DNA-directed DNA polymerase</keyword>
<dbReference type="InterPro" id="IPR037160">
    <property type="entry name" value="DNA_Pol_thumb_sf"/>
</dbReference>
<dbReference type="EC" id="2.7.7.7" evidence="5"/>
<dbReference type="OrthoDB" id="205514at2759"/>
<dbReference type="STRING" id="1095629.A0A0C9XAT7"/>
<evidence type="ECO:0000313" key="8">
    <source>
        <dbReference type="EMBL" id="KIK09395.1"/>
    </source>
</evidence>
<dbReference type="HOGENOM" id="CLU_1614853_0_0_1"/>
<dbReference type="InterPro" id="IPR028207">
    <property type="entry name" value="DNA_pol_B_palm_palm"/>
</dbReference>
<dbReference type="PANTHER" id="PTHR11276:SF28">
    <property type="entry name" value="DNA POLYMERASE LAMBDA"/>
    <property type="match status" value="1"/>
</dbReference>
<evidence type="ECO:0000256" key="2">
    <source>
        <dbReference type="ARBA" id="ARBA00022679"/>
    </source>
</evidence>